<evidence type="ECO:0000256" key="3">
    <source>
        <dbReference type="ARBA" id="ARBA00023163"/>
    </source>
</evidence>
<reference evidence="6 7" key="1">
    <citation type="submission" date="2018-05" db="EMBL/GenBank/DDBJ databases">
        <title>Polaribacter aquimarinus sp. nov., isolated from sediment in a sediment of sea.</title>
        <authorList>
            <person name="Lu D."/>
        </authorList>
    </citation>
    <scope>NUCLEOTIDE SEQUENCE [LARGE SCALE GENOMIC DNA]</scope>
    <source>
        <strain evidence="6 7">ZY113</strain>
    </source>
</reference>
<sequence>MKEKIIKKASELFLNLGFKSVTMDDIAKELGISKKTLYKYFNNKQSLVEETTSTIHNSCFLAIETITEQGFNAIKENFEIKKMFREMFQNASSSPIYQLKKYYPKIHEKTMQKEMVMFSECLKKNVEKGIVEGYYRNDINIELVTKFYFSLVFSIHENTIENYKIPKLEQDVLAYHTRAIATKRGLLELEKQLKNNQI</sequence>
<dbReference type="InterPro" id="IPR009057">
    <property type="entry name" value="Homeodomain-like_sf"/>
</dbReference>
<evidence type="ECO:0000256" key="1">
    <source>
        <dbReference type="ARBA" id="ARBA00023015"/>
    </source>
</evidence>
<dbReference type="PRINTS" id="PR00455">
    <property type="entry name" value="HTHTETR"/>
</dbReference>
<dbReference type="Pfam" id="PF00440">
    <property type="entry name" value="TetR_N"/>
    <property type="match status" value="1"/>
</dbReference>
<keyword evidence="7" id="KW-1185">Reference proteome</keyword>
<dbReference type="InterPro" id="IPR050624">
    <property type="entry name" value="HTH-type_Tx_Regulator"/>
</dbReference>
<keyword evidence="2 4" id="KW-0238">DNA-binding</keyword>
<evidence type="ECO:0000256" key="4">
    <source>
        <dbReference type="PROSITE-ProRule" id="PRU00335"/>
    </source>
</evidence>
<dbReference type="PANTHER" id="PTHR43479">
    <property type="entry name" value="ACREF/ENVCD OPERON REPRESSOR-RELATED"/>
    <property type="match status" value="1"/>
</dbReference>
<dbReference type="Gene3D" id="1.10.357.10">
    <property type="entry name" value="Tetracycline Repressor, domain 2"/>
    <property type="match status" value="1"/>
</dbReference>
<evidence type="ECO:0000313" key="6">
    <source>
        <dbReference type="EMBL" id="PWG04532.1"/>
    </source>
</evidence>
<dbReference type="Proteomes" id="UP000245670">
    <property type="component" value="Unassembled WGS sequence"/>
</dbReference>
<evidence type="ECO:0000256" key="2">
    <source>
        <dbReference type="ARBA" id="ARBA00023125"/>
    </source>
</evidence>
<protein>
    <submittedName>
        <fullName evidence="6">TetR/AcrR family transcriptional regulator</fullName>
    </submittedName>
</protein>
<organism evidence="6 7">
    <name type="scientific">Polaribacter aquimarinus</name>
    <dbReference type="NCBI Taxonomy" id="2100726"/>
    <lineage>
        <taxon>Bacteria</taxon>
        <taxon>Pseudomonadati</taxon>
        <taxon>Bacteroidota</taxon>
        <taxon>Flavobacteriia</taxon>
        <taxon>Flavobacteriales</taxon>
        <taxon>Flavobacteriaceae</taxon>
    </lineage>
</organism>
<dbReference type="PANTHER" id="PTHR43479:SF11">
    <property type="entry name" value="ACREF_ENVCD OPERON REPRESSOR-RELATED"/>
    <property type="match status" value="1"/>
</dbReference>
<keyword evidence="3" id="KW-0804">Transcription</keyword>
<dbReference type="EMBL" id="QFFG01000005">
    <property type="protein sequence ID" value="PWG04532.1"/>
    <property type="molecule type" value="Genomic_DNA"/>
</dbReference>
<accession>A0A2U2J897</accession>
<dbReference type="OrthoDB" id="881297at2"/>
<gene>
    <name evidence="6" type="ORF">DIS07_11310</name>
</gene>
<dbReference type="GO" id="GO:0003677">
    <property type="term" value="F:DNA binding"/>
    <property type="evidence" value="ECO:0007669"/>
    <property type="project" value="UniProtKB-UniRule"/>
</dbReference>
<feature type="DNA-binding region" description="H-T-H motif" evidence="4">
    <location>
        <begin position="22"/>
        <end position="41"/>
    </location>
</feature>
<feature type="domain" description="HTH tetR-type" evidence="5">
    <location>
        <begin position="1"/>
        <end position="59"/>
    </location>
</feature>
<keyword evidence="1" id="KW-0805">Transcription regulation</keyword>
<dbReference type="PROSITE" id="PS50977">
    <property type="entry name" value="HTH_TETR_2"/>
    <property type="match status" value="1"/>
</dbReference>
<dbReference type="RefSeq" id="WP_109405373.1">
    <property type="nucleotide sequence ID" value="NZ_QFFG01000005.1"/>
</dbReference>
<proteinExistence type="predicted"/>
<dbReference type="InterPro" id="IPR001647">
    <property type="entry name" value="HTH_TetR"/>
</dbReference>
<comment type="caution">
    <text evidence="6">The sequence shown here is derived from an EMBL/GenBank/DDBJ whole genome shotgun (WGS) entry which is preliminary data.</text>
</comment>
<dbReference type="FunFam" id="1.10.10.60:FF:000141">
    <property type="entry name" value="TetR family transcriptional regulator"/>
    <property type="match status" value="1"/>
</dbReference>
<dbReference type="AlphaFoldDB" id="A0A2U2J897"/>
<dbReference type="SUPFAM" id="SSF46689">
    <property type="entry name" value="Homeodomain-like"/>
    <property type="match status" value="1"/>
</dbReference>
<name>A0A2U2J897_9FLAO</name>
<evidence type="ECO:0000313" key="7">
    <source>
        <dbReference type="Proteomes" id="UP000245670"/>
    </source>
</evidence>
<evidence type="ECO:0000259" key="5">
    <source>
        <dbReference type="PROSITE" id="PS50977"/>
    </source>
</evidence>